<protein>
    <submittedName>
        <fullName evidence="2">Uncharacterized protein</fullName>
    </submittedName>
</protein>
<name>A0A1X7SH43_AMPQE</name>
<feature type="region of interest" description="Disordered" evidence="1">
    <location>
        <begin position="207"/>
        <end position="226"/>
    </location>
</feature>
<reference evidence="2" key="1">
    <citation type="submission" date="2017-05" db="UniProtKB">
        <authorList>
            <consortium name="EnsemblMetazoa"/>
        </authorList>
    </citation>
    <scope>IDENTIFICATION</scope>
</reference>
<feature type="compositionally biased region" description="Basic and acidic residues" evidence="1">
    <location>
        <begin position="214"/>
        <end position="225"/>
    </location>
</feature>
<dbReference type="eggNOG" id="ENOG502TCXC">
    <property type="taxonomic scope" value="Eukaryota"/>
</dbReference>
<evidence type="ECO:0000256" key="1">
    <source>
        <dbReference type="SAM" id="MobiDB-lite"/>
    </source>
</evidence>
<evidence type="ECO:0000313" key="2">
    <source>
        <dbReference type="EnsemblMetazoa" id="Aqu2.1.01372_001"/>
    </source>
</evidence>
<proteinExistence type="predicted"/>
<organism evidence="2">
    <name type="scientific">Amphimedon queenslandica</name>
    <name type="common">Sponge</name>
    <dbReference type="NCBI Taxonomy" id="400682"/>
    <lineage>
        <taxon>Eukaryota</taxon>
        <taxon>Metazoa</taxon>
        <taxon>Porifera</taxon>
        <taxon>Demospongiae</taxon>
        <taxon>Heteroscleromorpha</taxon>
        <taxon>Haplosclerida</taxon>
        <taxon>Niphatidae</taxon>
        <taxon>Amphimedon</taxon>
    </lineage>
</organism>
<accession>A0A1X7SH43</accession>
<dbReference type="InParanoid" id="A0A1X7SH43"/>
<dbReference type="OrthoDB" id="5973910at2759"/>
<feature type="compositionally biased region" description="Acidic residues" evidence="1">
    <location>
        <begin position="110"/>
        <end position="143"/>
    </location>
</feature>
<dbReference type="AlphaFoldDB" id="A0A1X7SH43"/>
<feature type="region of interest" description="Disordered" evidence="1">
    <location>
        <begin position="98"/>
        <end position="157"/>
    </location>
</feature>
<dbReference type="EnsemblMetazoa" id="Aqu2.1.01372_001">
    <property type="protein sequence ID" value="Aqu2.1.01372_001"/>
    <property type="gene ID" value="Aqu2.1.01372"/>
</dbReference>
<sequence>FEFPPNTVLVSAVYAVSLSKPLLKRLILEIQHCVDLTGQPDLSRHLKFAIAPVSTPSLPYQFSIVEGGEFSSNSWYGSIERKEFCLVCILGEESANEGGNGVPIASANGDTEEGEEEEEEQQPQQEEEEGDQEGGDDDDDSDSSSDKTGSTAPGDSRAKGQLVIAIVSVAFTLLVVSKDGEKGKEKDDTITTKATGAAAAFPLLVSETENESEVSTKDTSSDPVHKTLSTGVRKGITYAGILYYEEDRVEDLVSFTAAKKLNALTEFIKKEHSHAKIGQDLYFCFMPNCDDSPYIELMFDTPQKKPTTGWTIEPHIEPCRLYQDEVDKFGRKDCSHPSRCLISVYSSIDAVSSLHYSIPLGGVVRPKTLFIHRSLRTAPPSTSNR</sequence>